<protein>
    <submittedName>
        <fullName evidence="8">3-ketoacyl-CoA thiolase, mitochondrial-like</fullName>
    </submittedName>
</protein>
<reference evidence="8" key="1">
    <citation type="submission" date="2025-08" db="UniProtKB">
        <authorList>
            <consortium name="RefSeq"/>
        </authorList>
    </citation>
    <scope>IDENTIFICATION</scope>
</reference>
<dbReference type="PIRSF" id="PIRSF000429">
    <property type="entry name" value="Ac-CoA_Ac_transf"/>
    <property type="match status" value="1"/>
</dbReference>
<comment type="similarity">
    <text evidence="1 4">Belongs to the thiolase-like superfamily. Thiolase family.</text>
</comment>
<dbReference type="InParanoid" id="A0A7E5WFS1"/>
<dbReference type="GO" id="GO:0003985">
    <property type="term" value="F:acetyl-CoA C-acetyltransferase activity"/>
    <property type="evidence" value="ECO:0007669"/>
    <property type="project" value="TreeGrafter"/>
</dbReference>
<evidence type="ECO:0000259" key="6">
    <source>
        <dbReference type="Pfam" id="PF02803"/>
    </source>
</evidence>
<evidence type="ECO:0000256" key="1">
    <source>
        <dbReference type="ARBA" id="ARBA00010982"/>
    </source>
</evidence>
<dbReference type="InterPro" id="IPR020617">
    <property type="entry name" value="Thiolase_C"/>
</dbReference>
<dbReference type="KEGG" id="tnl:113502255"/>
<gene>
    <name evidence="8" type="primary">LOC113502255</name>
</gene>
<dbReference type="GO" id="GO:0005739">
    <property type="term" value="C:mitochondrion"/>
    <property type="evidence" value="ECO:0007669"/>
    <property type="project" value="TreeGrafter"/>
</dbReference>
<keyword evidence="7" id="KW-1185">Reference proteome</keyword>
<dbReference type="OrthoDB" id="5404651at2759"/>
<dbReference type="Pfam" id="PF00108">
    <property type="entry name" value="Thiolase_N"/>
    <property type="match status" value="1"/>
</dbReference>
<accession>A0A7E5WFS1</accession>
<dbReference type="InterPro" id="IPR002155">
    <property type="entry name" value="Thiolase"/>
</dbReference>
<dbReference type="RefSeq" id="XP_026739548.1">
    <property type="nucleotide sequence ID" value="XM_026883747.1"/>
</dbReference>
<evidence type="ECO:0000256" key="4">
    <source>
        <dbReference type="RuleBase" id="RU003557"/>
    </source>
</evidence>
<dbReference type="SUPFAM" id="SSF53901">
    <property type="entry name" value="Thiolase-like"/>
    <property type="match status" value="2"/>
</dbReference>
<dbReference type="CDD" id="cd00751">
    <property type="entry name" value="thiolase"/>
    <property type="match status" value="1"/>
</dbReference>
<feature type="domain" description="Thiolase C-terminal" evidence="6">
    <location>
        <begin position="278"/>
        <end position="400"/>
    </location>
</feature>
<dbReference type="InterPro" id="IPR020616">
    <property type="entry name" value="Thiolase_N"/>
</dbReference>
<dbReference type="NCBIfam" id="TIGR01930">
    <property type="entry name" value="AcCoA-C-Actrans"/>
    <property type="match status" value="1"/>
</dbReference>
<keyword evidence="2 4" id="KW-0808">Transferase</keyword>
<dbReference type="Gene3D" id="3.40.47.10">
    <property type="match status" value="1"/>
</dbReference>
<evidence type="ECO:0000313" key="8">
    <source>
        <dbReference type="RefSeq" id="XP_026739548.1"/>
    </source>
</evidence>
<evidence type="ECO:0000256" key="2">
    <source>
        <dbReference type="ARBA" id="ARBA00022679"/>
    </source>
</evidence>
<evidence type="ECO:0000259" key="5">
    <source>
        <dbReference type="Pfam" id="PF00108"/>
    </source>
</evidence>
<feature type="domain" description="Thiolase N-terminal" evidence="5">
    <location>
        <begin position="11"/>
        <end position="271"/>
    </location>
</feature>
<keyword evidence="3 4" id="KW-0012">Acyltransferase</keyword>
<dbReference type="Pfam" id="PF02803">
    <property type="entry name" value="Thiolase_C"/>
    <property type="match status" value="1"/>
</dbReference>
<evidence type="ECO:0000313" key="7">
    <source>
        <dbReference type="Proteomes" id="UP000322000"/>
    </source>
</evidence>
<dbReference type="PANTHER" id="PTHR18919">
    <property type="entry name" value="ACETYL-COA C-ACYLTRANSFERASE"/>
    <property type="match status" value="1"/>
</dbReference>
<sequence>MKSKMAATKAIFIVGAKRTPFCSYGGPLRELPASHVFAAAAKEAIQSANLDPALIDNTVVGNVNFLSQCDGGKTPRYCGIYSGVPLVSPALGVSKAYGTGLQAIINSALDIIIGNSKITLTGGTDLMSSLPMLVRNVRFGTALGTSYKLEDHIQKLQPDSYTGKTLQAMAEDLAKRFGVTRKDVDEFAVQSHLKWRKAQDSKAFDEEVVTVTASIKKKQVVVTTDELPQPAITSEDLNKIPALLEDGDVITSGNSAVPADGAAALIITDEDSIRNHNLQPLARIAGWSCVGVDPLDDGIAGIHAIRRLLEEQKLSLDDVDLFEINENFASQALIASKELKLDLNKVNVSGGALAMGDPVSATGARLVTHLVHELRRRNLKRGIAASNCGGGQGIAVLLEKM</sequence>
<evidence type="ECO:0000256" key="3">
    <source>
        <dbReference type="ARBA" id="ARBA00023315"/>
    </source>
</evidence>
<dbReference type="PANTHER" id="PTHR18919:SF107">
    <property type="entry name" value="ACETYL-COA ACETYLTRANSFERASE, CYTOSOLIC"/>
    <property type="match status" value="1"/>
</dbReference>
<name>A0A7E5WFS1_TRINI</name>
<dbReference type="GO" id="GO:0006635">
    <property type="term" value="P:fatty acid beta-oxidation"/>
    <property type="evidence" value="ECO:0007669"/>
    <property type="project" value="TreeGrafter"/>
</dbReference>
<dbReference type="InterPro" id="IPR016039">
    <property type="entry name" value="Thiolase-like"/>
</dbReference>
<dbReference type="Proteomes" id="UP000322000">
    <property type="component" value="Chromosome 2"/>
</dbReference>
<dbReference type="GeneID" id="113502255"/>
<organism evidence="7 8">
    <name type="scientific">Trichoplusia ni</name>
    <name type="common">Cabbage looper</name>
    <dbReference type="NCBI Taxonomy" id="7111"/>
    <lineage>
        <taxon>Eukaryota</taxon>
        <taxon>Metazoa</taxon>
        <taxon>Ecdysozoa</taxon>
        <taxon>Arthropoda</taxon>
        <taxon>Hexapoda</taxon>
        <taxon>Insecta</taxon>
        <taxon>Pterygota</taxon>
        <taxon>Neoptera</taxon>
        <taxon>Endopterygota</taxon>
        <taxon>Lepidoptera</taxon>
        <taxon>Glossata</taxon>
        <taxon>Ditrysia</taxon>
        <taxon>Noctuoidea</taxon>
        <taxon>Noctuidae</taxon>
        <taxon>Plusiinae</taxon>
        <taxon>Trichoplusia</taxon>
    </lineage>
</organism>
<proteinExistence type="inferred from homology"/>
<dbReference type="AlphaFoldDB" id="A0A7E5WFS1"/>